<feature type="domain" description="Methyl-accepting transducer" evidence="3">
    <location>
        <begin position="174"/>
        <end position="403"/>
    </location>
</feature>
<dbReference type="PROSITE" id="PS50111">
    <property type="entry name" value="CHEMOTAXIS_TRANSDUC_2"/>
    <property type="match status" value="1"/>
</dbReference>
<dbReference type="Gene3D" id="1.20.120.1530">
    <property type="match status" value="1"/>
</dbReference>
<dbReference type="GO" id="GO:0006935">
    <property type="term" value="P:chemotaxis"/>
    <property type="evidence" value="ECO:0007669"/>
    <property type="project" value="InterPro"/>
</dbReference>
<dbReference type="Pfam" id="PF00015">
    <property type="entry name" value="MCPsignal"/>
    <property type="match status" value="1"/>
</dbReference>
<comment type="caution">
    <text evidence="4">The sequence shown here is derived from an EMBL/GenBank/DDBJ whole genome shotgun (WGS) entry which is preliminary data.</text>
</comment>
<protein>
    <submittedName>
        <fullName evidence="4">Methyl-accepting chemotaxis protein CtpH</fullName>
    </submittedName>
</protein>
<dbReference type="AlphaFoldDB" id="A0A1J5RIH4"/>
<dbReference type="Gene3D" id="1.10.287.950">
    <property type="entry name" value="Methyl-accepting chemotaxis protein"/>
    <property type="match status" value="1"/>
</dbReference>
<comment type="similarity">
    <text evidence="2">Belongs to the methyl-accepting chemotaxis (MCP) protein family.</text>
</comment>
<keyword evidence="1" id="KW-0807">Transducer</keyword>
<evidence type="ECO:0000259" key="3">
    <source>
        <dbReference type="PROSITE" id="PS50111"/>
    </source>
</evidence>
<dbReference type="SMART" id="SM00283">
    <property type="entry name" value="MA"/>
    <property type="match status" value="1"/>
</dbReference>
<dbReference type="EMBL" id="MLJW01000158">
    <property type="protein sequence ID" value="OIQ95886.1"/>
    <property type="molecule type" value="Genomic_DNA"/>
</dbReference>
<dbReference type="SUPFAM" id="SSF58104">
    <property type="entry name" value="Methyl-accepting chemotaxis protein (MCP) signaling domain"/>
    <property type="match status" value="1"/>
</dbReference>
<evidence type="ECO:0000313" key="4">
    <source>
        <dbReference type="EMBL" id="OIQ95886.1"/>
    </source>
</evidence>
<proteinExistence type="inferred from homology"/>
<dbReference type="PRINTS" id="PR00260">
    <property type="entry name" value="CHEMTRNSDUCR"/>
</dbReference>
<dbReference type="PANTHER" id="PTHR32089">
    <property type="entry name" value="METHYL-ACCEPTING CHEMOTAXIS PROTEIN MCPB"/>
    <property type="match status" value="1"/>
</dbReference>
<evidence type="ECO:0000256" key="1">
    <source>
        <dbReference type="ARBA" id="ARBA00023224"/>
    </source>
</evidence>
<dbReference type="InterPro" id="IPR004090">
    <property type="entry name" value="Chemotax_Me-accpt_rcpt"/>
</dbReference>
<organism evidence="4">
    <name type="scientific">mine drainage metagenome</name>
    <dbReference type="NCBI Taxonomy" id="410659"/>
    <lineage>
        <taxon>unclassified sequences</taxon>
        <taxon>metagenomes</taxon>
        <taxon>ecological metagenomes</taxon>
    </lineage>
</organism>
<dbReference type="PANTHER" id="PTHR32089:SF112">
    <property type="entry name" value="LYSOZYME-LIKE PROTEIN-RELATED"/>
    <property type="match status" value="1"/>
</dbReference>
<dbReference type="GO" id="GO:0007165">
    <property type="term" value="P:signal transduction"/>
    <property type="evidence" value="ECO:0007669"/>
    <property type="project" value="UniProtKB-KW"/>
</dbReference>
<dbReference type="InterPro" id="IPR004089">
    <property type="entry name" value="MCPsignal_dom"/>
</dbReference>
<sequence length="431" mass="44711">MRNLSSISKTRAAVLAACALLALAALLPLAFGAWYDALPVLLVYVPLGMALRSLARAHDSISKASAVCASVAQGDLNARILGIRGHGEVGQMLRNINRVLDLTEAFCKEAEAAMQHARNRQYFRKILTSGLRGEFVRFAETINACLDMMGKRDAAALDFAENNVRALAMEVSSASSQLQSSAQQLTSNASETLSEAMTSASSAEQASANVNAVAAATEELAASFGEINRQANLATSIAREAMDKARITDETVRRLGEAAGRIGDVLALIQDIAAKTNLLALNATIEAARAGEAGKGFAVVAGEVKHLASQTAKATGEIGEHVAAIQAASEGAAAAIREIGDTVGSIQESSTTVAAAVEEQNAVSLEISRNVTEAASGTGSVSNSVLKMQCMADGTNREADSVASAADTLLHKANQLQAQVDAFIAQIRSAA</sequence>
<name>A0A1J5RIH4_9ZZZZ</name>
<gene>
    <name evidence="4" type="primary">ctpH_10</name>
    <name evidence="4" type="ORF">GALL_221320</name>
</gene>
<dbReference type="GO" id="GO:0016020">
    <property type="term" value="C:membrane"/>
    <property type="evidence" value="ECO:0007669"/>
    <property type="project" value="InterPro"/>
</dbReference>
<dbReference type="GO" id="GO:0004888">
    <property type="term" value="F:transmembrane signaling receptor activity"/>
    <property type="evidence" value="ECO:0007669"/>
    <property type="project" value="InterPro"/>
</dbReference>
<reference evidence="4" key="1">
    <citation type="submission" date="2016-10" db="EMBL/GenBank/DDBJ databases">
        <title>Sequence of Gallionella enrichment culture.</title>
        <authorList>
            <person name="Poehlein A."/>
            <person name="Muehling M."/>
            <person name="Daniel R."/>
        </authorList>
    </citation>
    <scope>NUCLEOTIDE SEQUENCE</scope>
</reference>
<evidence type="ECO:0000256" key="2">
    <source>
        <dbReference type="ARBA" id="ARBA00029447"/>
    </source>
</evidence>
<accession>A0A1J5RIH4</accession>